<dbReference type="InterPro" id="IPR036322">
    <property type="entry name" value="WD40_repeat_dom_sf"/>
</dbReference>
<name>A0A3M7PE92_BRAPC</name>
<dbReference type="EMBL" id="REGN01011452">
    <property type="protein sequence ID" value="RMZ97372.1"/>
    <property type="molecule type" value="Genomic_DNA"/>
</dbReference>
<organism evidence="2 3">
    <name type="scientific">Brachionus plicatilis</name>
    <name type="common">Marine rotifer</name>
    <name type="synonym">Brachionus muelleri</name>
    <dbReference type="NCBI Taxonomy" id="10195"/>
    <lineage>
        <taxon>Eukaryota</taxon>
        <taxon>Metazoa</taxon>
        <taxon>Spiralia</taxon>
        <taxon>Gnathifera</taxon>
        <taxon>Rotifera</taxon>
        <taxon>Eurotatoria</taxon>
        <taxon>Monogononta</taxon>
        <taxon>Pseudotrocha</taxon>
        <taxon>Ploima</taxon>
        <taxon>Brachionidae</taxon>
        <taxon>Brachionus</taxon>
    </lineage>
</organism>
<feature type="non-terminal residue" evidence="2">
    <location>
        <position position="510"/>
    </location>
</feature>
<dbReference type="PANTHER" id="PTHR14593">
    <property type="entry name" value="WD REPEAT-CONTAINING PROTEIN 11"/>
    <property type="match status" value="1"/>
</dbReference>
<dbReference type="Proteomes" id="UP000276133">
    <property type="component" value="Unassembled WGS sequence"/>
</dbReference>
<dbReference type="InterPro" id="IPR039694">
    <property type="entry name" value="WDR11"/>
</dbReference>
<dbReference type="InterPro" id="IPR015943">
    <property type="entry name" value="WD40/YVTN_repeat-like_dom_sf"/>
</dbReference>
<dbReference type="SUPFAM" id="SSF50978">
    <property type="entry name" value="WD40 repeat-like"/>
    <property type="match status" value="1"/>
</dbReference>
<proteinExistence type="predicted"/>
<dbReference type="AlphaFoldDB" id="A0A3M7PE92"/>
<sequence>MVILFKEHPFEIWDLKSFSLIKKISRKSPIITILEWCPHDFNKKTEVKSVAKESDATDGQNSENINTEKENIICIDDSGLMYSFCVETNHIKDGAIVLPEDGELMNVSSIDLKKDFIVCGDLDGNLSRWNLRTRFLKSICYKRGLEIKKVKFAPGKENMLLLVQYNELIQIYDINNLDLFSEFKLKSKILDSNWCSSDRLFIQFSDFSLKIFDVNFNINFDYGQLMAPNLFNLEQKETNLFKLKTLIFDRLNQNKINELSQDLTSPELVKILGQNFQNTYKNSIDRFAYVSLLINLNGFETKFWTLFSYLTETDKISNKRKFRPVLGHNSLMVNSSEFCAKEIDMLNLYRDKIEDQQNNSVLRDFILSNQLDSAFNFLMESDPISESYTNNLVKACLIASVKNSDENSQAKTSIKLVATSLIANGKIYDGVELLCLIGLIFDACRYLQDNNEWEKAAWLAKMRLSENEQQEIIKRWSEYLISNTINRKESAIFLLLSCNSYWKVLDLLTD</sequence>
<keyword evidence="3" id="KW-1185">Reference proteome</keyword>
<dbReference type="PANTHER" id="PTHR14593:SF5">
    <property type="entry name" value="WD REPEAT-CONTAINING PROTEIN 11"/>
    <property type="match status" value="1"/>
</dbReference>
<evidence type="ECO:0000313" key="3">
    <source>
        <dbReference type="Proteomes" id="UP000276133"/>
    </source>
</evidence>
<dbReference type="InterPro" id="IPR057854">
    <property type="entry name" value="TPR_WDR11"/>
</dbReference>
<evidence type="ECO:0000259" key="1">
    <source>
        <dbReference type="Pfam" id="PF23753"/>
    </source>
</evidence>
<dbReference type="Pfam" id="PF23753">
    <property type="entry name" value="TPR_WDR11"/>
    <property type="match status" value="1"/>
</dbReference>
<evidence type="ECO:0000313" key="2">
    <source>
        <dbReference type="EMBL" id="RMZ97372.1"/>
    </source>
</evidence>
<comment type="caution">
    <text evidence="2">The sequence shown here is derived from an EMBL/GenBank/DDBJ whole genome shotgun (WGS) entry which is preliminary data.</text>
</comment>
<dbReference type="OrthoDB" id="1291858at2759"/>
<dbReference type="STRING" id="10195.A0A3M7PE92"/>
<feature type="domain" description="WDR11 TPR" evidence="1">
    <location>
        <begin position="350"/>
        <end position="486"/>
    </location>
</feature>
<protein>
    <submittedName>
        <fullName evidence="2">WD repeat-containing 11</fullName>
    </submittedName>
</protein>
<reference evidence="2 3" key="1">
    <citation type="journal article" date="2018" name="Sci. Rep.">
        <title>Genomic signatures of local adaptation to the degree of environmental predictability in rotifers.</title>
        <authorList>
            <person name="Franch-Gras L."/>
            <person name="Hahn C."/>
            <person name="Garcia-Roger E.M."/>
            <person name="Carmona M.J."/>
            <person name="Serra M."/>
            <person name="Gomez A."/>
        </authorList>
    </citation>
    <scope>NUCLEOTIDE SEQUENCE [LARGE SCALE GENOMIC DNA]</scope>
    <source>
        <strain evidence="2">HYR1</strain>
    </source>
</reference>
<dbReference type="GO" id="GO:0005737">
    <property type="term" value="C:cytoplasm"/>
    <property type="evidence" value="ECO:0007669"/>
    <property type="project" value="TreeGrafter"/>
</dbReference>
<gene>
    <name evidence="2" type="ORF">BpHYR1_048493</name>
</gene>
<accession>A0A3M7PE92</accession>
<dbReference type="Gene3D" id="2.130.10.10">
    <property type="entry name" value="YVTN repeat-like/Quinoprotein amine dehydrogenase"/>
    <property type="match status" value="1"/>
</dbReference>